<name>A0A9N8EUU7_9STRA</name>
<gene>
    <name evidence="1" type="ORF">SEMRO_2035_G312070.1</name>
</gene>
<dbReference type="AlphaFoldDB" id="A0A9N8EUU7"/>
<dbReference type="Proteomes" id="UP001153069">
    <property type="component" value="Unassembled WGS sequence"/>
</dbReference>
<dbReference type="EMBL" id="CAICTM010002033">
    <property type="protein sequence ID" value="CAB9527646.1"/>
    <property type="molecule type" value="Genomic_DNA"/>
</dbReference>
<sequence length="207" mass="23865">MAQLLYGGQSIFKVIIKRMNDSNRYNVIDLGAASDSMFPSAFIHPGEFIMFDVEAKGPEGITSKVGQVISIENFRALPRNEIKHSTVGRFKDKRTRFMLVRHFDDIEEHELSFDDDVKAINPSDYSFIHEAQRELLMTCNYEWFLLVEKAKCFAFIFHSHLIDEGVFNTAGITNAFMCNKLVFPDNSVAQPSSYLVFNKDWPYLRPF</sequence>
<keyword evidence="2" id="KW-1185">Reference proteome</keyword>
<evidence type="ECO:0000313" key="1">
    <source>
        <dbReference type="EMBL" id="CAB9527646.1"/>
    </source>
</evidence>
<organism evidence="1 2">
    <name type="scientific">Seminavis robusta</name>
    <dbReference type="NCBI Taxonomy" id="568900"/>
    <lineage>
        <taxon>Eukaryota</taxon>
        <taxon>Sar</taxon>
        <taxon>Stramenopiles</taxon>
        <taxon>Ochrophyta</taxon>
        <taxon>Bacillariophyta</taxon>
        <taxon>Bacillariophyceae</taxon>
        <taxon>Bacillariophycidae</taxon>
        <taxon>Naviculales</taxon>
        <taxon>Naviculaceae</taxon>
        <taxon>Seminavis</taxon>
    </lineage>
</organism>
<comment type="caution">
    <text evidence="1">The sequence shown here is derived from an EMBL/GenBank/DDBJ whole genome shotgun (WGS) entry which is preliminary data.</text>
</comment>
<proteinExistence type="predicted"/>
<reference evidence="1" key="1">
    <citation type="submission" date="2020-06" db="EMBL/GenBank/DDBJ databases">
        <authorList>
            <consortium name="Plant Systems Biology data submission"/>
        </authorList>
    </citation>
    <scope>NUCLEOTIDE SEQUENCE</scope>
    <source>
        <strain evidence="1">D6</strain>
    </source>
</reference>
<accession>A0A9N8EUU7</accession>
<evidence type="ECO:0000313" key="2">
    <source>
        <dbReference type="Proteomes" id="UP001153069"/>
    </source>
</evidence>
<protein>
    <submittedName>
        <fullName evidence="1">Uncharacterized protein</fullName>
    </submittedName>
</protein>